<organism evidence="1 2">
    <name type="scientific">Gigaspora margarita</name>
    <dbReference type="NCBI Taxonomy" id="4874"/>
    <lineage>
        <taxon>Eukaryota</taxon>
        <taxon>Fungi</taxon>
        <taxon>Fungi incertae sedis</taxon>
        <taxon>Mucoromycota</taxon>
        <taxon>Glomeromycotina</taxon>
        <taxon>Glomeromycetes</taxon>
        <taxon>Diversisporales</taxon>
        <taxon>Gigasporaceae</taxon>
        <taxon>Gigaspora</taxon>
    </lineage>
</organism>
<feature type="non-terminal residue" evidence="1">
    <location>
        <position position="85"/>
    </location>
</feature>
<protein>
    <submittedName>
        <fullName evidence="1">19286_t:CDS:1</fullName>
    </submittedName>
</protein>
<dbReference type="Proteomes" id="UP000789901">
    <property type="component" value="Unassembled WGS sequence"/>
</dbReference>
<reference evidence="1 2" key="1">
    <citation type="submission" date="2021-06" db="EMBL/GenBank/DDBJ databases">
        <authorList>
            <person name="Kallberg Y."/>
            <person name="Tangrot J."/>
            <person name="Rosling A."/>
        </authorList>
    </citation>
    <scope>NUCLEOTIDE SEQUENCE [LARGE SCALE GENOMIC DNA]</scope>
    <source>
        <strain evidence="1 2">120-4 pot B 10/14</strain>
    </source>
</reference>
<evidence type="ECO:0000313" key="1">
    <source>
        <dbReference type="EMBL" id="CAG8849740.1"/>
    </source>
</evidence>
<keyword evidence="2" id="KW-1185">Reference proteome</keyword>
<dbReference type="EMBL" id="CAJVQB010097706">
    <property type="protein sequence ID" value="CAG8849740.1"/>
    <property type="molecule type" value="Genomic_DNA"/>
</dbReference>
<feature type="non-terminal residue" evidence="1">
    <location>
        <position position="1"/>
    </location>
</feature>
<comment type="caution">
    <text evidence="1">The sequence shown here is derived from an EMBL/GenBank/DDBJ whole genome shotgun (WGS) entry which is preliminary data.</text>
</comment>
<gene>
    <name evidence="1" type="ORF">GMARGA_LOCUS39858</name>
</gene>
<name>A0ABN7X813_GIGMA</name>
<accession>A0ABN7X813</accession>
<evidence type="ECO:0000313" key="2">
    <source>
        <dbReference type="Proteomes" id="UP000789901"/>
    </source>
</evidence>
<proteinExistence type="predicted"/>
<sequence length="85" mass="9846">NITEDIMKKVTKNITADIIENIMENIILEEIPLAVTITTQDYYNQAAFEFYEMQPGDKVASDFDNNQKMQNESWTRSVASLKRLL</sequence>